<dbReference type="FunFam" id="3.40.1190.10:FF:000011">
    <property type="entry name" value="Folylpolyglutamate synthase/dihydrofolate synthase"/>
    <property type="match status" value="1"/>
</dbReference>
<dbReference type="InterPro" id="IPR036565">
    <property type="entry name" value="Mur-like_cat_sf"/>
</dbReference>
<dbReference type="PIRSF" id="PIRSF001563">
    <property type="entry name" value="Folylpolyglu_synth"/>
    <property type="match status" value="1"/>
</dbReference>
<evidence type="ECO:0000256" key="1">
    <source>
        <dbReference type="ARBA" id="ARBA00001946"/>
    </source>
</evidence>
<dbReference type="OrthoDB" id="9809356at2"/>
<dbReference type="Gene3D" id="3.90.190.20">
    <property type="entry name" value="Mur ligase, C-terminal domain"/>
    <property type="match status" value="1"/>
</dbReference>
<evidence type="ECO:0000256" key="4">
    <source>
        <dbReference type="ARBA" id="ARBA00022598"/>
    </source>
</evidence>
<comment type="cofactor">
    <cofactor evidence="1">
        <name>Mg(2+)</name>
        <dbReference type="ChEBI" id="CHEBI:18420"/>
    </cofactor>
</comment>
<dbReference type="GO" id="GO:0008841">
    <property type="term" value="F:dihydrofolate synthase activity"/>
    <property type="evidence" value="ECO:0007669"/>
    <property type="project" value="TreeGrafter"/>
</dbReference>
<dbReference type="InterPro" id="IPR018109">
    <property type="entry name" value="Folylpolyglutamate_synth_CS"/>
</dbReference>
<evidence type="ECO:0000256" key="5">
    <source>
        <dbReference type="ARBA" id="ARBA00022723"/>
    </source>
</evidence>
<dbReference type="InterPro" id="IPR013221">
    <property type="entry name" value="Mur_ligase_cen"/>
</dbReference>
<dbReference type="NCBIfam" id="TIGR01499">
    <property type="entry name" value="folC"/>
    <property type="match status" value="1"/>
</dbReference>
<evidence type="ECO:0000259" key="11">
    <source>
        <dbReference type="Pfam" id="PF08245"/>
    </source>
</evidence>
<keyword evidence="4 10" id="KW-0436">Ligase</keyword>
<evidence type="ECO:0000313" key="12">
    <source>
        <dbReference type="EMBL" id="RYB03969.1"/>
    </source>
</evidence>
<dbReference type="RefSeq" id="WP_129220090.1">
    <property type="nucleotide sequence ID" value="NZ_QYBC01000012.1"/>
</dbReference>
<dbReference type="Pfam" id="PF08245">
    <property type="entry name" value="Mur_ligase_M"/>
    <property type="match status" value="1"/>
</dbReference>
<dbReference type="PANTHER" id="PTHR11136:SF0">
    <property type="entry name" value="DIHYDROFOLATE SYNTHETASE-RELATED"/>
    <property type="match status" value="1"/>
</dbReference>
<keyword evidence="6 10" id="KW-0547">Nucleotide-binding</keyword>
<dbReference type="Gene3D" id="3.40.1190.10">
    <property type="entry name" value="Mur-like, catalytic domain"/>
    <property type="match status" value="1"/>
</dbReference>
<dbReference type="SUPFAM" id="SSF53623">
    <property type="entry name" value="MurD-like peptide ligases, catalytic domain"/>
    <property type="match status" value="1"/>
</dbReference>
<evidence type="ECO:0000313" key="13">
    <source>
        <dbReference type="Proteomes" id="UP000289411"/>
    </source>
</evidence>
<keyword evidence="5" id="KW-0479">Metal-binding</keyword>
<accession>A0A4Q2RBS1</accession>
<dbReference type="EC" id="6.3.2.17" evidence="3"/>
<dbReference type="InterPro" id="IPR001645">
    <property type="entry name" value="Folylpolyglutamate_synth"/>
</dbReference>
<evidence type="ECO:0000256" key="9">
    <source>
        <dbReference type="ARBA" id="ARBA00047493"/>
    </source>
</evidence>
<reference evidence="12 13" key="2">
    <citation type="submission" date="2019-02" db="EMBL/GenBank/DDBJ databases">
        <title>'Lichenibacterium ramalinii' gen. nov. sp. nov., 'Lichenibacterium minor' gen. nov. sp. nov.</title>
        <authorList>
            <person name="Pankratov T."/>
        </authorList>
    </citation>
    <scope>NUCLEOTIDE SEQUENCE [LARGE SCALE GENOMIC DNA]</scope>
    <source>
        <strain evidence="12 13">RmlP001</strain>
    </source>
</reference>
<protein>
    <recommendedName>
        <fullName evidence="3">tetrahydrofolate synthase</fullName>
        <ecNumber evidence="3">6.3.2.17</ecNumber>
    </recommendedName>
</protein>
<dbReference type="SUPFAM" id="SSF53244">
    <property type="entry name" value="MurD-like peptide ligases, peptide-binding domain"/>
    <property type="match status" value="1"/>
</dbReference>
<comment type="catalytic activity">
    <reaction evidence="9">
        <text>(6S)-5,6,7,8-tetrahydrofolyl-(gamma-L-Glu)(n) + L-glutamate + ATP = (6S)-5,6,7,8-tetrahydrofolyl-(gamma-L-Glu)(n+1) + ADP + phosphate + H(+)</text>
        <dbReference type="Rhea" id="RHEA:10580"/>
        <dbReference type="Rhea" id="RHEA-COMP:14738"/>
        <dbReference type="Rhea" id="RHEA-COMP:14740"/>
        <dbReference type="ChEBI" id="CHEBI:15378"/>
        <dbReference type="ChEBI" id="CHEBI:29985"/>
        <dbReference type="ChEBI" id="CHEBI:30616"/>
        <dbReference type="ChEBI" id="CHEBI:43474"/>
        <dbReference type="ChEBI" id="CHEBI:141005"/>
        <dbReference type="ChEBI" id="CHEBI:456216"/>
        <dbReference type="EC" id="6.3.2.17"/>
    </reaction>
</comment>
<organism evidence="12 13">
    <name type="scientific">Lichenibacterium ramalinae</name>
    <dbReference type="NCBI Taxonomy" id="2316527"/>
    <lineage>
        <taxon>Bacteria</taxon>
        <taxon>Pseudomonadati</taxon>
        <taxon>Pseudomonadota</taxon>
        <taxon>Alphaproteobacteria</taxon>
        <taxon>Hyphomicrobiales</taxon>
        <taxon>Lichenihabitantaceae</taxon>
        <taxon>Lichenibacterium</taxon>
    </lineage>
</organism>
<comment type="caution">
    <text evidence="12">The sequence shown here is derived from an EMBL/GenBank/DDBJ whole genome shotgun (WGS) entry which is preliminary data.</text>
</comment>
<sequence>MAGGPAGKADELIARFLPLHPKRIDLSLGRIQRLLADLGHPELRLPPVIHVAGTNGKGSTVAFMRAVLEAAGRSVHVYTSPHLVRFHERIRLGHPGGGRLVADDVLADAFARCEAVNAGQGISVFEITTAAALLLFAEHPADVLLLEVGLGGRYDATNVVPAPVATVVTPVSMDHPEFLGSTVAAIAGEKAGILKRGVPAILAEQGDEARAVLEREAARVGAPALFGGQDFSAQEERSRLVYQDERGLMDLPLPRLAGRHQHGNAATAIAALRTAFPDLPAAAYEAGIARADWPARLQPLKRGRLPALLPDGAELWLDGGHNAEGGRILAEALAEMEERHARPLALVCGMLATKDPKAFLKPFAGLAQELIAVPISGEGAAHDPETILGAAAGAGIPAARCPGVGAALRFLAARHWPVPPRVLVAGSLHLAGEVLALNGTPPE</sequence>
<dbReference type="PANTHER" id="PTHR11136">
    <property type="entry name" value="FOLYLPOLYGLUTAMATE SYNTHASE-RELATED"/>
    <property type="match status" value="1"/>
</dbReference>
<dbReference type="GO" id="GO:0046654">
    <property type="term" value="P:tetrahydrofolate biosynthetic process"/>
    <property type="evidence" value="ECO:0007669"/>
    <property type="project" value="UniProtKB-UniPathway"/>
</dbReference>
<dbReference type="GO" id="GO:0046872">
    <property type="term" value="F:metal ion binding"/>
    <property type="evidence" value="ECO:0007669"/>
    <property type="project" value="UniProtKB-KW"/>
</dbReference>
<dbReference type="Proteomes" id="UP000289411">
    <property type="component" value="Unassembled WGS sequence"/>
</dbReference>
<evidence type="ECO:0000256" key="10">
    <source>
        <dbReference type="PIRNR" id="PIRNR001563"/>
    </source>
</evidence>
<feature type="domain" description="Mur ligase central" evidence="11">
    <location>
        <begin position="51"/>
        <end position="271"/>
    </location>
</feature>
<proteinExistence type="inferred from homology"/>
<dbReference type="AlphaFoldDB" id="A0A4Q2RBS1"/>
<gene>
    <name evidence="12" type="ORF">D3272_15375</name>
</gene>
<evidence type="ECO:0000256" key="3">
    <source>
        <dbReference type="ARBA" id="ARBA00013025"/>
    </source>
</evidence>
<name>A0A4Q2RBS1_9HYPH</name>
<keyword evidence="7 10" id="KW-0067">ATP-binding</keyword>
<dbReference type="GO" id="GO:0005524">
    <property type="term" value="F:ATP binding"/>
    <property type="evidence" value="ECO:0007669"/>
    <property type="project" value="UniProtKB-KW"/>
</dbReference>
<keyword evidence="8" id="KW-0460">Magnesium</keyword>
<dbReference type="InterPro" id="IPR036615">
    <property type="entry name" value="Mur_ligase_C_dom_sf"/>
</dbReference>
<keyword evidence="13" id="KW-1185">Reference proteome</keyword>
<evidence type="ECO:0000256" key="8">
    <source>
        <dbReference type="ARBA" id="ARBA00022842"/>
    </source>
</evidence>
<evidence type="ECO:0000256" key="6">
    <source>
        <dbReference type="ARBA" id="ARBA00022741"/>
    </source>
</evidence>
<evidence type="ECO:0000256" key="7">
    <source>
        <dbReference type="ARBA" id="ARBA00022840"/>
    </source>
</evidence>
<dbReference type="GO" id="GO:0004326">
    <property type="term" value="F:tetrahydrofolylpolyglutamate synthase activity"/>
    <property type="evidence" value="ECO:0007669"/>
    <property type="project" value="UniProtKB-EC"/>
</dbReference>
<comment type="similarity">
    <text evidence="2 10">Belongs to the folylpolyglutamate synthase family.</text>
</comment>
<evidence type="ECO:0000256" key="2">
    <source>
        <dbReference type="ARBA" id="ARBA00008276"/>
    </source>
</evidence>
<dbReference type="GO" id="GO:0005737">
    <property type="term" value="C:cytoplasm"/>
    <property type="evidence" value="ECO:0007669"/>
    <property type="project" value="TreeGrafter"/>
</dbReference>
<dbReference type="EMBL" id="QYBC01000012">
    <property type="protein sequence ID" value="RYB03969.1"/>
    <property type="molecule type" value="Genomic_DNA"/>
</dbReference>
<dbReference type="UniPathway" id="UPA00077">
    <property type="reaction ID" value="UER00157"/>
</dbReference>
<dbReference type="PROSITE" id="PS01012">
    <property type="entry name" value="FOLYLPOLYGLU_SYNT_2"/>
    <property type="match status" value="1"/>
</dbReference>
<reference evidence="12 13" key="1">
    <citation type="submission" date="2018-09" db="EMBL/GenBank/DDBJ databases">
        <authorList>
            <person name="Grouzdev D.S."/>
            <person name="Krutkina M.S."/>
        </authorList>
    </citation>
    <scope>NUCLEOTIDE SEQUENCE [LARGE SCALE GENOMIC DNA]</scope>
    <source>
        <strain evidence="12 13">RmlP001</strain>
    </source>
</reference>